<protein>
    <submittedName>
        <fullName evidence="6">DNA-binding transcriptional regulator, LysR family</fullName>
    </submittedName>
</protein>
<organism evidence="6 7">
    <name type="scientific">Nocardiopsis flavescens</name>
    <dbReference type="NCBI Taxonomy" id="758803"/>
    <lineage>
        <taxon>Bacteria</taxon>
        <taxon>Bacillati</taxon>
        <taxon>Actinomycetota</taxon>
        <taxon>Actinomycetes</taxon>
        <taxon>Streptosporangiales</taxon>
        <taxon>Nocardiopsidaceae</taxon>
        <taxon>Nocardiopsis</taxon>
    </lineage>
</organism>
<evidence type="ECO:0000313" key="7">
    <source>
        <dbReference type="Proteomes" id="UP000184452"/>
    </source>
</evidence>
<name>A0A1M6NRH8_9ACTN</name>
<keyword evidence="4" id="KW-0804">Transcription</keyword>
<sequence>MRKMHAMPPAYAGRMDVELRHLRCLVAISDTGTFTDAALSLGVSQAAVSRGLAALEHALGTRLLYRTSREVTPTAAGRRVLARARAVLAEVDDLVREAAEGHRRLRLGHAWSAVGRHTRRFQRLWAERHPDVELHLVRTNTPTAGLAEGACDLAVVRASAEGRGFDGAVVGHERRVCALASDDPWARRRSVRLAEVADRRVLVDRRTGTTTADLWPADRRPALEYTQDIDDWLAEIATGRCVGITAEGTVAQYRRDGVVFRPVRDAPSIPVRALWRRSDPHPAALAAVALLSEVYGQAPPRRSVAGPGPRPTASG</sequence>
<dbReference type="AlphaFoldDB" id="A0A1M6NRH8"/>
<dbReference type="SUPFAM" id="SSF53850">
    <property type="entry name" value="Periplasmic binding protein-like II"/>
    <property type="match status" value="1"/>
</dbReference>
<dbReference type="Pfam" id="PF03466">
    <property type="entry name" value="LysR_substrate"/>
    <property type="match status" value="1"/>
</dbReference>
<evidence type="ECO:0000256" key="4">
    <source>
        <dbReference type="ARBA" id="ARBA00023163"/>
    </source>
</evidence>
<dbReference type="EMBL" id="FQZK01000012">
    <property type="protein sequence ID" value="SHJ98319.1"/>
    <property type="molecule type" value="Genomic_DNA"/>
</dbReference>
<dbReference type="InterPro" id="IPR036390">
    <property type="entry name" value="WH_DNA-bd_sf"/>
</dbReference>
<gene>
    <name evidence="6" type="ORF">SAMN05421803_11267</name>
</gene>
<dbReference type="FunFam" id="1.10.10.10:FF:000001">
    <property type="entry name" value="LysR family transcriptional regulator"/>
    <property type="match status" value="1"/>
</dbReference>
<dbReference type="Pfam" id="PF00126">
    <property type="entry name" value="HTH_1"/>
    <property type="match status" value="1"/>
</dbReference>
<evidence type="ECO:0000256" key="1">
    <source>
        <dbReference type="ARBA" id="ARBA00009437"/>
    </source>
</evidence>
<dbReference type="InterPro" id="IPR036388">
    <property type="entry name" value="WH-like_DNA-bd_sf"/>
</dbReference>
<dbReference type="PRINTS" id="PR00039">
    <property type="entry name" value="HTHLYSR"/>
</dbReference>
<dbReference type="GO" id="GO:0003700">
    <property type="term" value="F:DNA-binding transcription factor activity"/>
    <property type="evidence" value="ECO:0007669"/>
    <property type="project" value="InterPro"/>
</dbReference>
<dbReference type="Gene3D" id="3.40.190.10">
    <property type="entry name" value="Periplasmic binding protein-like II"/>
    <property type="match status" value="2"/>
</dbReference>
<dbReference type="GO" id="GO:0032993">
    <property type="term" value="C:protein-DNA complex"/>
    <property type="evidence" value="ECO:0007669"/>
    <property type="project" value="TreeGrafter"/>
</dbReference>
<keyword evidence="3 6" id="KW-0238">DNA-binding</keyword>
<dbReference type="STRING" id="758803.SAMN05421803_11267"/>
<dbReference type="PROSITE" id="PS50931">
    <property type="entry name" value="HTH_LYSR"/>
    <property type="match status" value="1"/>
</dbReference>
<accession>A0A1M6NRH8</accession>
<dbReference type="Proteomes" id="UP000184452">
    <property type="component" value="Unassembled WGS sequence"/>
</dbReference>
<dbReference type="PANTHER" id="PTHR30346">
    <property type="entry name" value="TRANSCRIPTIONAL DUAL REGULATOR HCAR-RELATED"/>
    <property type="match status" value="1"/>
</dbReference>
<dbReference type="InterPro" id="IPR000847">
    <property type="entry name" value="LysR_HTH_N"/>
</dbReference>
<evidence type="ECO:0000256" key="3">
    <source>
        <dbReference type="ARBA" id="ARBA00023125"/>
    </source>
</evidence>
<dbReference type="GO" id="GO:0003677">
    <property type="term" value="F:DNA binding"/>
    <property type="evidence" value="ECO:0007669"/>
    <property type="project" value="UniProtKB-KW"/>
</dbReference>
<keyword evidence="2" id="KW-0805">Transcription regulation</keyword>
<evidence type="ECO:0000256" key="2">
    <source>
        <dbReference type="ARBA" id="ARBA00023015"/>
    </source>
</evidence>
<reference evidence="6 7" key="1">
    <citation type="submission" date="2016-11" db="EMBL/GenBank/DDBJ databases">
        <authorList>
            <person name="Jaros S."/>
            <person name="Januszkiewicz K."/>
            <person name="Wedrychowicz H."/>
        </authorList>
    </citation>
    <scope>NUCLEOTIDE SEQUENCE [LARGE SCALE GENOMIC DNA]</scope>
    <source>
        <strain evidence="6 7">CGMCC 4.5723</strain>
    </source>
</reference>
<keyword evidence="7" id="KW-1185">Reference proteome</keyword>
<feature type="domain" description="HTH lysR-type" evidence="5">
    <location>
        <begin position="17"/>
        <end position="74"/>
    </location>
</feature>
<dbReference type="PANTHER" id="PTHR30346:SF0">
    <property type="entry name" value="HCA OPERON TRANSCRIPTIONAL ACTIVATOR HCAR"/>
    <property type="match status" value="1"/>
</dbReference>
<dbReference type="InterPro" id="IPR005119">
    <property type="entry name" value="LysR_subst-bd"/>
</dbReference>
<dbReference type="Gene3D" id="1.10.10.10">
    <property type="entry name" value="Winged helix-like DNA-binding domain superfamily/Winged helix DNA-binding domain"/>
    <property type="match status" value="1"/>
</dbReference>
<dbReference type="SUPFAM" id="SSF46785">
    <property type="entry name" value="Winged helix' DNA-binding domain"/>
    <property type="match status" value="1"/>
</dbReference>
<evidence type="ECO:0000313" key="6">
    <source>
        <dbReference type="EMBL" id="SHJ98319.1"/>
    </source>
</evidence>
<evidence type="ECO:0000259" key="5">
    <source>
        <dbReference type="PROSITE" id="PS50931"/>
    </source>
</evidence>
<proteinExistence type="inferred from homology"/>
<comment type="similarity">
    <text evidence="1">Belongs to the LysR transcriptional regulatory family.</text>
</comment>